<evidence type="ECO:0000256" key="2">
    <source>
        <dbReference type="SAM" id="Phobius"/>
    </source>
</evidence>
<evidence type="ECO:0000259" key="3">
    <source>
        <dbReference type="Pfam" id="PF02517"/>
    </source>
</evidence>
<accession>A0ABY1LPU8</accession>
<comment type="caution">
    <text evidence="4">The sequence shown here is derived from an EMBL/GenBank/DDBJ whole genome shotgun (WGS) entry which is preliminary data.</text>
</comment>
<name>A0ABY1LPU8_9MICO</name>
<feature type="transmembrane region" description="Helical" evidence="2">
    <location>
        <begin position="238"/>
        <end position="258"/>
    </location>
</feature>
<feature type="domain" description="CAAX prenyl protease 2/Lysostaphin resistance protein A-like" evidence="3">
    <location>
        <begin position="160"/>
        <end position="278"/>
    </location>
</feature>
<keyword evidence="2" id="KW-1133">Transmembrane helix</keyword>
<dbReference type="InterPro" id="IPR003675">
    <property type="entry name" value="Rce1/LyrA-like_dom"/>
</dbReference>
<feature type="transmembrane region" description="Helical" evidence="2">
    <location>
        <begin position="214"/>
        <end position="232"/>
    </location>
</feature>
<feature type="transmembrane region" description="Helical" evidence="2">
    <location>
        <begin position="46"/>
        <end position="64"/>
    </location>
</feature>
<gene>
    <name evidence="4" type="ORF">SAMN06295973_3153</name>
</gene>
<keyword evidence="2" id="KW-0472">Membrane</keyword>
<dbReference type="EMBL" id="FUZO01000002">
    <property type="protein sequence ID" value="SKC70414.1"/>
    <property type="molecule type" value="Genomic_DNA"/>
</dbReference>
<evidence type="ECO:0000313" key="4">
    <source>
        <dbReference type="EMBL" id="SKC70414.1"/>
    </source>
</evidence>
<organism evidence="4 5">
    <name type="scientific">Plantibacter cousiniae</name>
    <name type="common">nom. nud.</name>
    <dbReference type="NCBI Taxonomy" id="199709"/>
    <lineage>
        <taxon>Bacteria</taxon>
        <taxon>Bacillati</taxon>
        <taxon>Actinomycetota</taxon>
        <taxon>Actinomycetes</taxon>
        <taxon>Micrococcales</taxon>
        <taxon>Microbacteriaceae</taxon>
        <taxon>Plantibacter</taxon>
    </lineage>
</organism>
<sequence length="289" mass="30965">MSDHSAAPAETALRPGSRQERAEARRAEARLPYAPSPDTRWGTPTALVTFVAIIALLVVVELARTFGVLSGEVGTMIMWIIFDGGILVALAIVCRTWGSGSWAKDFGLRFRWFDVFIGLGSAVGIQLIGGMIGQFVIALTGETPKSNIAPPSPELVWVLVNTVFVTAIVAPFCEEALFRGLLLRGFRNTILRGRTTNGVRRGAATPSTARRRTAAIVSVGASALIFAIVHLYEGWGSPVTMVTLGLTILVLGTVNGVYAATTRRLGPGIWTHVWFNTFTVLLTLARSGS</sequence>
<feature type="region of interest" description="Disordered" evidence="1">
    <location>
        <begin position="1"/>
        <end position="22"/>
    </location>
</feature>
<proteinExistence type="predicted"/>
<feature type="transmembrane region" description="Helical" evidence="2">
    <location>
        <begin position="76"/>
        <end position="94"/>
    </location>
</feature>
<evidence type="ECO:0000256" key="1">
    <source>
        <dbReference type="SAM" id="MobiDB-lite"/>
    </source>
</evidence>
<feature type="transmembrane region" description="Helical" evidence="2">
    <location>
        <begin position="115"/>
        <end position="137"/>
    </location>
</feature>
<feature type="transmembrane region" description="Helical" evidence="2">
    <location>
        <begin position="157"/>
        <end position="178"/>
    </location>
</feature>
<feature type="transmembrane region" description="Helical" evidence="2">
    <location>
        <begin position="265"/>
        <end position="285"/>
    </location>
</feature>
<protein>
    <recommendedName>
        <fullName evidence="3">CAAX prenyl protease 2/Lysostaphin resistance protein A-like domain-containing protein</fullName>
    </recommendedName>
</protein>
<reference evidence="4 5" key="1">
    <citation type="submission" date="2017-02" db="EMBL/GenBank/DDBJ databases">
        <authorList>
            <person name="Varghese N."/>
            <person name="Submissions S."/>
        </authorList>
    </citation>
    <scope>NUCLEOTIDE SEQUENCE [LARGE SCALE GENOMIC DNA]</scope>
    <source>
        <strain evidence="4 5">VKM Ac-1787</strain>
    </source>
</reference>
<dbReference type="RefSeq" id="WP_079706834.1">
    <property type="nucleotide sequence ID" value="NZ_FUZO01000002.1"/>
</dbReference>
<dbReference type="Proteomes" id="UP000190827">
    <property type="component" value="Unassembled WGS sequence"/>
</dbReference>
<dbReference type="Pfam" id="PF02517">
    <property type="entry name" value="Rce1-like"/>
    <property type="match status" value="1"/>
</dbReference>
<keyword evidence="2" id="KW-0812">Transmembrane</keyword>
<keyword evidence="5" id="KW-1185">Reference proteome</keyword>
<evidence type="ECO:0000313" key="5">
    <source>
        <dbReference type="Proteomes" id="UP000190827"/>
    </source>
</evidence>